<gene>
    <name evidence="1" type="ORF">D0817_15155</name>
</gene>
<name>A0A434A593_9FLAO</name>
<dbReference type="Proteomes" id="UP000288102">
    <property type="component" value="Unassembled WGS sequence"/>
</dbReference>
<reference evidence="2" key="1">
    <citation type="journal article" date="2019" name="Syst. Appl. Microbiol.">
        <title>Flavobacterium circumlabens sp. nov. and Flavobacterium cupreum sp. nov., two psychrotrophic species isolated from Antarctic environmental samples.</title>
        <authorList>
            <person name="Kralova S."/>
            <person name="Busse H.-J."/>
            <person name="Svec P."/>
            <person name="Maslanova I."/>
            <person name="Stankova E."/>
            <person name="Bartak M."/>
            <person name="Sedlacek I."/>
        </authorList>
    </citation>
    <scope>NUCLEOTIDE SEQUENCE [LARGE SCALE GENOMIC DNA]</scope>
    <source>
        <strain evidence="2">CCM 8825</strain>
    </source>
</reference>
<keyword evidence="2" id="KW-1185">Reference proteome</keyword>
<evidence type="ECO:0000313" key="1">
    <source>
        <dbReference type="EMBL" id="RUT69516.1"/>
    </source>
</evidence>
<comment type="caution">
    <text evidence="1">The sequence shown here is derived from an EMBL/GenBank/DDBJ whole genome shotgun (WGS) entry which is preliminary data.</text>
</comment>
<dbReference type="AlphaFoldDB" id="A0A434A593"/>
<evidence type="ECO:0000313" key="2">
    <source>
        <dbReference type="Proteomes" id="UP000288102"/>
    </source>
</evidence>
<dbReference type="EMBL" id="QWDM01000009">
    <property type="protein sequence ID" value="RUT69516.1"/>
    <property type="molecule type" value="Genomic_DNA"/>
</dbReference>
<proteinExistence type="predicted"/>
<sequence length="120" mass="12690">MSRKNKINESIMATYPYSQDALLVNSIKATTVVSIVSGMQVSVTTFTSPAGNLGSITLSPVQPTATNVEFKAGSQKLQIDIISFRAQFGLDSGQVTASGRATDQDGNNETAFAKQIAAWS</sequence>
<protein>
    <submittedName>
        <fullName evidence="1">Uncharacterized protein</fullName>
    </submittedName>
</protein>
<organism evidence="1 2">
    <name type="scientific">Flavobacterium cupreum</name>
    <dbReference type="NCBI Taxonomy" id="2133766"/>
    <lineage>
        <taxon>Bacteria</taxon>
        <taxon>Pseudomonadati</taxon>
        <taxon>Bacteroidota</taxon>
        <taxon>Flavobacteriia</taxon>
        <taxon>Flavobacteriales</taxon>
        <taxon>Flavobacteriaceae</taxon>
        <taxon>Flavobacterium</taxon>
    </lineage>
</organism>
<accession>A0A434A593</accession>